<evidence type="ECO:0000313" key="4">
    <source>
        <dbReference type="Proteomes" id="UP000270697"/>
    </source>
</evidence>
<dbReference type="Pfam" id="PF05960">
    <property type="entry name" value="DUF885"/>
    <property type="match status" value="1"/>
</dbReference>
<dbReference type="PANTHER" id="PTHR33361:SF2">
    <property type="entry name" value="DUF885 DOMAIN-CONTAINING PROTEIN"/>
    <property type="match status" value="1"/>
</dbReference>
<accession>A0A1I4YWG0</accession>
<evidence type="ECO:0000313" key="3">
    <source>
        <dbReference type="Proteomes" id="UP000199398"/>
    </source>
</evidence>
<dbReference type="STRING" id="455193.SAMN05421805_104316"/>
<organism evidence="2 3">
    <name type="scientific">Saccharopolyspora antimicrobica</name>
    <dbReference type="NCBI Taxonomy" id="455193"/>
    <lineage>
        <taxon>Bacteria</taxon>
        <taxon>Bacillati</taxon>
        <taxon>Actinomycetota</taxon>
        <taxon>Actinomycetes</taxon>
        <taxon>Pseudonocardiales</taxon>
        <taxon>Pseudonocardiaceae</taxon>
        <taxon>Saccharopolyspora</taxon>
    </lineage>
</organism>
<evidence type="ECO:0000313" key="1">
    <source>
        <dbReference type="EMBL" id="RKT82841.1"/>
    </source>
</evidence>
<dbReference type="PANTHER" id="PTHR33361">
    <property type="entry name" value="GLR0591 PROTEIN"/>
    <property type="match status" value="1"/>
</dbReference>
<gene>
    <name evidence="1" type="ORF">ATL45_1099</name>
    <name evidence="2" type="ORF">SAMN05421805_104316</name>
</gene>
<dbReference type="AlphaFoldDB" id="A0A1I4YWG0"/>
<reference evidence="2 3" key="1">
    <citation type="submission" date="2016-10" db="EMBL/GenBank/DDBJ databases">
        <authorList>
            <person name="de Groot N.N."/>
        </authorList>
    </citation>
    <scope>NUCLEOTIDE SEQUENCE [LARGE SCALE GENOMIC DNA]</scope>
    <source>
        <strain evidence="2 3">CPCC 201259</strain>
    </source>
</reference>
<dbReference type="EMBL" id="RBXX01000002">
    <property type="protein sequence ID" value="RKT82841.1"/>
    <property type="molecule type" value="Genomic_DNA"/>
</dbReference>
<proteinExistence type="predicted"/>
<sequence>MRELADEALELLATADPLNELLVGFPGTGDRLNDLSESAEQSLRDRAVRVLAAASRIEATGQDRITLGVLVEQTESLITRIDARLVEHTVHDGQTAPLGKLLELLASSRPSGAQQEQDFLTRLAAIPEFLAQGADRLRHGLSTGRLPIAGRVRAAVDYLDAHLAAPEADPLHLVPLNAAAERDELLAAEVRPAFAAYREVLHAEALERGRPDDRAGLCWLPDGEATYAALARMHTTTGRTPEELHRTGVELLAELAEEYAEIGSRIFGLRTAAEVQQRMRTDPDLRWSDGRELLAAAKAAIERAERGAPEWFGRLPAQRCQVEPVPADRAPNTSAAYYMPGPIDGSRPGTYYANTHLAEQRPRFLAEATAFHEAVPGHHFQITLAQELTGVPEIRRFAWVNAYMEGWGLYSERFADEAGWYTDDVARLGMLAMDSNRAARLVVDTGLHAFGWSRQRAVDYLRENTLMPEVEVQSETDRYLEQPGQALSYMVGRLEIERLRDRARAALGEAFDLRAFHDLVLGSGPLPMPVLDLVVADWTG</sequence>
<name>A0A1I4YWG0_9PSEU</name>
<dbReference type="EMBL" id="FOUP01000004">
    <property type="protein sequence ID" value="SFN42354.1"/>
    <property type="molecule type" value="Genomic_DNA"/>
</dbReference>
<reference evidence="1 4" key="2">
    <citation type="submission" date="2018-10" db="EMBL/GenBank/DDBJ databases">
        <title>Sequencing the genomes of 1000 actinobacteria strains.</title>
        <authorList>
            <person name="Klenk H.-P."/>
        </authorList>
    </citation>
    <scope>NUCLEOTIDE SEQUENCE [LARGE SCALE GENOMIC DNA]</scope>
    <source>
        <strain evidence="1 4">DSM 45119</strain>
    </source>
</reference>
<dbReference type="InterPro" id="IPR010281">
    <property type="entry name" value="DUF885"/>
</dbReference>
<keyword evidence="4" id="KW-1185">Reference proteome</keyword>
<dbReference type="Proteomes" id="UP000199398">
    <property type="component" value="Unassembled WGS sequence"/>
</dbReference>
<protein>
    <submittedName>
        <fullName evidence="2">Uncharacterized conserved protein, DUF885 familyt</fullName>
    </submittedName>
    <submittedName>
        <fullName evidence="1">Uncharacterized protein (DUF885 family)</fullName>
    </submittedName>
</protein>
<evidence type="ECO:0000313" key="2">
    <source>
        <dbReference type="EMBL" id="SFN42354.1"/>
    </source>
</evidence>
<dbReference type="Proteomes" id="UP000270697">
    <property type="component" value="Unassembled WGS sequence"/>
</dbReference>